<evidence type="ECO:0000313" key="2">
    <source>
        <dbReference type="EMBL" id="TCP21886.1"/>
    </source>
</evidence>
<protein>
    <recommendedName>
        <fullName evidence="1">Crocagin biosynthetic protein CgnE/B domain-containing protein</fullName>
    </recommendedName>
</protein>
<dbReference type="InterPro" id="IPR058799">
    <property type="entry name" value="CgnE_B"/>
</dbReference>
<proteinExistence type="predicted"/>
<organism evidence="2 3">
    <name type="scientific">Scopulibacillus darangshiensis</name>
    <dbReference type="NCBI Taxonomy" id="442528"/>
    <lineage>
        <taxon>Bacteria</taxon>
        <taxon>Bacillati</taxon>
        <taxon>Bacillota</taxon>
        <taxon>Bacilli</taxon>
        <taxon>Bacillales</taxon>
        <taxon>Sporolactobacillaceae</taxon>
        <taxon>Scopulibacillus</taxon>
    </lineage>
</organism>
<dbReference type="EMBL" id="SLXK01000039">
    <property type="protein sequence ID" value="TCP21886.1"/>
    <property type="molecule type" value="Genomic_DNA"/>
</dbReference>
<gene>
    <name evidence="2" type="ORF">EV207_13928</name>
</gene>
<sequence>MIGRDFTGKRNAFHAVNNLSQNEIKNVVLIPTNDDEIPSYGEWNRLFRKSRILMIPPSYKRAWEFLTGIRDKGLLPLNIVIEDSHVKHVFTGNLDLAEELEELTNKRSELVLTEMAFSTNGGITEKDLDWSKNSQLNEGAIGIHFGIGDGLTGAHIDFICPGVKLTN</sequence>
<reference evidence="2 3" key="1">
    <citation type="submission" date="2019-03" db="EMBL/GenBank/DDBJ databases">
        <title>Genomic Encyclopedia of Type Strains, Phase IV (KMG-IV): sequencing the most valuable type-strain genomes for metagenomic binning, comparative biology and taxonomic classification.</title>
        <authorList>
            <person name="Goeker M."/>
        </authorList>
    </citation>
    <scope>NUCLEOTIDE SEQUENCE [LARGE SCALE GENOMIC DNA]</scope>
    <source>
        <strain evidence="2 3">DSM 19377</strain>
    </source>
</reference>
<dbReference type="Pfam" id="PF26231">
    <property type="entry name" value="CgnE_B"/>
    <property type="match status" value="1"/>
</dbReference>
<evidence type="ECO:0000313" key="3">
    <source>
        <dbReference type="Proteomes" id="UP000295416"/>
    </source>
</evidence>
<name>A0A4V2SL40_9BACL</name>
<accession>A0A4V2SL40</accession>
<dbReference type="AlphaFoldDB" id="A0A4V2SL40"/>
<dbReference type="Proteomes" id="UP000295416">
    <property type="component" value="Unassembled WGS sequence"/>
</dbReference>
<feature type="domain" description="Crocagin biosynthetic protein CgnE/B" evidence="1">
    <location>
        <begin position="60"/>
        <end position="165"/>
    </location>
</feature>
<evidence type="ECO:0000259" key="1">
    <source>
        <dbReference type="Pfam" id="PF26231"/>
    </source>
</evidence>
<keyword evidence="3" id="KW-1185">Reference proteome</keyword>
<comment type="caution">
    <text evidence="2">The sequence shown here is derived from an EMBL/GenBank/DDBJ whole genome shotgun (WGS) entry which is preliminary data.</text>
</comment>
<dbReference type="RefSeq" id="WP_165887009.1">
    <property type="nucleotide sequence ID" value="NZ_SLXK01000039.1"/>
</dbReference>